<reference evidence="1" key="2">
    <citation type="submission" date="2018-05" db="EMBL/GenBank/DDBJ databases">
        <title>OpunRS2 (Oryza punctata Reference Sequence Version 2).</title>
        <authorList>
            <person name="Zhang J."/>
            <person name="Kudrna D."/>
            <person name="Lee S."/>
            <person name="Talag J."/>
            <person name="Welchert J."/>
            <person name="Wing R.A."/>
        </authorList>
    </citation>
    <scope>NUCLEOTIDE SEQUENCE [LARGE SCALE GENOMIC DNA]</scope>
</reference>
<dbReference type="Proteomes" id="UP000026962">
    <property type="component" value="Chromosome 2"/>
</dbReference>
<organism evidence="1">
    <name type="scientific">Oryza punctata</name>
    <name type="common">Red rice</name>
    <dbReference type="NCBI Taxonomy" id="4537"/>
    <lineage>
        <taxon>Eukaryota</taxon>
        <taxon>Viridiplantae</taxon>
        <taxon>Streptophyta</taxon>
        <taxon>Embryophyta</taxon>
        <taxon>Tracheophyta</taxon>
        <taxon>Spermatophyta</taxon>
        <taxon>Magnoliopsida</taxon>
        <taxon>Liliopsida</taxon>
        <taxon>Poales</taxon>
        <taxon>Poaceae</taxon>
        <taxon>BOP clade</taxon>
        <taxon>Oryzoideae</taxon>
        <taxon>Oryzeae</taxon>
        <taxon>Oryzinae</taxon>
        <taxon>Oryza</taxon>
    </lineage>
</organism>
<dbReference type="AlphaFoldDB" id="A0A0E0K0A4"/>
<proteinExistence type="predicted"/>
<dbReference type="Gramene" id="OPUNC02G16210.1">
    <property type="protein sequence ID" value="OPUNC02G16210.1"/>
    <property type="gene ID" value="OPUNC02G16210"/>
</dbReference>
<sequence length="148" mass="16753">MLGSGCRGAEEHFPALPIIDDDASAQQPEVDAQSAAVSLKRRLIHKNHQVKQRKHGLWSKRRKKKNFNLLPMNLKRRKIFSYADGSSNHELDELLGVVGRWIRPMLQYQAKDFRACVLCLLGPIGYGCCPAEQDDGDTIFYGLKLFPC</sequence>
<dbReference type="HOGENOM" id="CLU_1761746_0_0_1"/>
<name>A0A0E0K0A4_ORYPU</name>
<protein>
    <submittedName>
        <fullName evidence="1">Uncharacterized protein</fullName>
    </submittedName>
</protein>
<accession>A0A0E0K0A4</accession>
<evidence type="ECO:0000313" key="1">
    <source>
        <dbReference type="EnsemblPlants" id="OPUNC02G16210.1"/>
    </source>
</evidence>
<keyword evidence="2" id="KW-1185">Reference proteome</keyword>
<evidence type="ECO:0000313" key="2">
    <source>
        <dbReference type="Proteomes" id="UP000026962"/>
    </source>
</evidence>
<reference evidence="1" key="1">
    <citation type="submission" date="2015-04" db="UniProtKB">
        <authorList>
            <consortium name="EnsemblPlants"/>
        </authorList>
    </citation>
    <scope>IDENTIFICATION</scope>
</reference>
<dbReference type="EnsemblPlants" id="OPUNC02G16210.1">
    <property type="protein sequence ID" value="OPUNC02G16210.1"/>
    <property type="gene ID" value="OPUNC02G16210"/>
</dbReference>